<comment type="caution">
    <text evidence="3">The sequence shown here is derived from an EMBL/GenBank/DDBJ whole genome shotgun (WGS) entry which is preliminary data.</text>
</comment>
<name>A0ABD1PPH9_9LAMI</name>
<dbReference type="EMBL" id="JBFOLK010000013">
    <property type="protein sequence ID" value="KAL2465826.1"/>
    <property type="molecule type" value="Genomic_DNA"/>
</dbReference>
<sequence length="125" mass="14272">MENRTRVRPTILLIILFEVFHIPWSAQSTKNNLTEFTSSATPSLECYRPQVDQEGRNMIPNYEFGSISSFNNSNTMACNSSGRGSESYGIDQNQKDEKNPPLSFLEKWLLDENACQEGMELPQIF</sequence>
<gene>
    <name evidence="3" type="ORF">Adt_41677</name>
</gene>
<organism evidence="3 4">
    <name type="scientific">Abeliophyllum distichum</name>
    <dbReference type="NCBI Taxonomy" id="126358"/>
    <lineage>
        <taxon>Eukaryota</taxon>
        <taxon>Viridiplantae</taxon>
        <taxon>Streptophyta</taxon>
        <taxon>Embryophyta</taxon>
        <taxon>Tracheophyta</taxon>
        <taxon>Spermatophyta</taxon>
        <taxon>Magnoliopsida</taxon>
        <taxon>eudicotyledons</taxon>
        <taxon>Gunneridae</taxon>
        <taxon>Pentapetalae</taxon>
        <taxon>asterids</taxon>
        <taxon>lamiids</taxon>
        <taxon>Lamiales</taxon>
        <taxon>Oleaceae</taxon>
        <taxon>Forsythieae</taxon>
        <taxon>Abeliophyllum</taxon>
    </lineage>
</organism>
<evidence type="ECO:0000313" key="4">
    <source>
        <dbReference type="Proteomes" id="UP001604336"/>
    </source>
</evidence>
<accession>A0ABD1PPH9</accession>
<evidence type="ECO:0000256" key="2">
    <source>
        <dbReference type="SAM" id="SignalP"/>
    </source>
</evidence>
<dbReference type="Proteomes" id="UP001604336">
    <property type="component" value="Unassembled WGS sequence"/>
</dbReference>
<proteinExistence type="predicted"/>
<reference evidence="4" key="1">
    <citation type="submission" date="2024-07" db="EMBL/GenBank/DDBJ databases">
        <title>Two chromosome-level genome assemblies of Korean endemic species Abeliophyllum distichum and Forsythia ovata (Oleaceae).</title>
        <authorList>
            <person name="Jang H."/>
        </authorList>
    </citation>
    <scope>NUCLEOTIDE SEQUENCE [LARGE SCALE GENOMIC DNA]</scope>
</reference>
<dbReference type="AlphaFoldDB" id="A0ABD1PPH9"/>
<feature type="compositionally biased region" description="Polar residues" evidence="1">
    <location>
        <begin position="75"/>
        <end position="84"/>
    </location>
</feature>
<protein>
    <submittedName>
        <fullName evidence="3">Uncharacterized protein</fullName>
    </submittedName>
</protein>
<feature type="signal peptide" evidence="2">
    <location>
        <begin position="1"/>
        <end position="28"/>
    </location>
</feature>
<feature type="region of interest" description="Disordered" evidence="1">
    <location>
        <begin position="75"/>
        <end position="99"/>
    </location>
</feature>
<keyword evidence="4" id="KW-1185">Reference proteome</keyword>
<keyword evidence="2" id="KW-0732">Signal</keyword>
<evidence type="ECO:0000256" key="1">
    <source>
        <dbReference type="SAM" id="MobiDB-lite"/>
    </source>
</evidence>
<feature type="chain" id="PRO_5044866953" evidence="2">
    <location>
        <begin position="29"/>
        <end position="125"/>
    </location>
</feature>
<evidence type="ECO:0000313" key="3">
    <source>
        <dbReference type="EMBL" id="KAL2465826.1"/>
    </source>
</evidence>